<feature type="region of interest" description="Disordered" evidence="1">
    <location>
        <begin position="121"/>
        <end position="149"/>
    </location>
</feature>
<evidence type="ECO:0000313" key="4">
    <source>
        <dbReference type="Proteomes" id="UP000886520"/>
    </source>
</evidence>
<accession>A0A9D4ZJB9</accession>
<comment type="caution">
    <text evidence="3">The sequence shown here is derived from an EMBL/GenBank/DDBJ whole genome shotgun (WGS) entry which is preliminary data.</text>
</comment>
<sequence length="321" mass="35626">MPQSYAERLYDSQTDEYDASACSCNSSYSSFTSETASVSAPHEHYLSEEKHGEQKSTQRTESCAINDGNMTSHRVLPASGFRSSKLSPMSVRKVRRKLHMDAFGKSSALGIMQNGYSRNWVSSTRSSVPSDASSDVSKQQHAVRNSSHREKELVYDSDISSEQMPCPINGDLEIDNPANVPRPLKGTNVSGSGSAYDAIAVQRGGVLSSYLHTHLLACFIELIIRTLRSQWNFLFHILFSLMLAWYHSFFFALHPLSHMLRARAKATEAYRKKEVDSEKLRHNLQKKASVVMQPTVAVGARKLAFGSLSALYTLTASCSIT</sequence>
<gene>
    <name evidence="3" type="ORF">GOP47_0008077</name>
</gene>
<keyword evidence="2" id="KW-0812">Transmembrane</keyword>
<feature type="transmembrane region" description="Helical" evidence="2">
    <location>
        <begin position="233"/>
        <end position="253"/>
    </location>
</feature>
<evidence type="ECO:0000256" key="1">
    <source>
        <dbReference type="SAM" id="MobiDB-lite"/>
    </source>
</evidence>
<keyword evidence="2" id="KW-0472">Membrane</keyword>
<feature type="region of interest" description="Disordered" evidence="1">
    <location>
        <begin position="39"/>
        <end position="83"/>
    </location>
</feature>
<evidence type="ECO:0000313" key="3">
    <source>
        <dbReference type="EMBL" id="KAI5076012.1"/>
    </source>
</evidence>
<protein>
    <submittedName>
        <fullName evidence="3">Uncharacterized protein</fullName>
    </submittedName>
</protein>
<keyword evidence="2" id="KW-1133">Transmembrane helix</keyword>
<feature type="compositionally biased region" description="Basic and acidic residues" evidence="1">
    <location>
        <begin position="41"/>
        <end position="58"/>
    </location>
</feature>
<dbReference type="AlphaFoldDB" id="A0A9D4ZJB9"/>
<reference evidence="3" key="1">
    <citation type="submission" date="2021-01" db="EMBL/GenBank/DDBJ databases">
        <title>Adiantum capillus-veneris genome.</title>
        <authorList>
            <person name="Fang Y."/>
            <person name="Liao Q."/>
        </authorList>
    </citation>
    <scope>NUCLEOTIDE SEQUENCE</scope>
    <source>
        <strain evidence="3">H3</strain>
        <tissue evidence="3">Leaf</tissue>
    </source>
</reference>
<dbReference type="EMBL" id="JABFUD020000008">
    <property type="protein sequence ID" value="KAI5076012.1"/>
    <property type="molecule type" value="Genomic_DNA"/>
</dbReference>
<name>A0A9D4ZJB9_ADICA</name>
<feature type="compositionally biased region" description="Polar residues" evidence="1">
    <location>
        <begin position="59"/>
        <end position="72"/>
    </location>
</feature>
<proteinExistence type="predicted"/>
<feature type="compositionally biased region" description="Low complexity" evidence="1">
    <location>
        <begin position="121"/>
        <end position="137"/>
    </location>
</feature>
<organism evidence="3 4">
    <name type="scientific">Adiantum capillus-veneris</name>
    <name type="common">Maidenhair fern</name>
    <dbReference type="NCBI Taxonomy" id="13818"/>
    <lineage>
        <taxon>Eukaryota</taxon>
        <taxon>Viridiplantae</taxon>
        <taxon>Streptophyta</taxon>
        <taxon>Embryophyta</taxon>
        <taxon>Tracheophyta</taxon>
        <taxon>Polypodiopsida</taxon>
        <taxon>Polypodiidae</taxon>
        <taxon>Polypodiales</taxon>
        <taxon>Pteridineae</taxon>
        <taxon>Pteridaceae</taxon>
        <taxon>Vittarioideae</taxon>
        <taxon>Adiantum</taxon>
    </lineage>
</organism>
<keyword evidence="4" id="KW-1185">Reference proteome</keyword>
<evidence type="ECO:0000256" key="2">
    <source>
        <dbReference type="SAM" id="Phobius"/>
    </source>
</evidence>
<dbReference type="Proteomes" id="UP000886520">
    <property type="component" value="Chromosome 8"/>
</dbReference>